<dbReference type="PANTHER" id="PTHR24412">
    <property type="entry name" value="KELCH PROTEIN"/>
    <property type="match status" value="1"/>
</dbReference>
<gene>
    <name evidence="4" type="primary">dbo</name>
    <name evidence="4" type="ORF">EVAR_50819_1</name>
</gene>
<dbReference type="InterPro" id="IPR011705">
    <property type="entry name" value="BACK"/>
</dbReference>
<keyword evidence="5" id="KW-1185">Reference proteome</keyword>
<proteinExistence type="predicted"/>
<dbReference type="Gene3D" id="3.30.710.10">
    <property type="entry name" value="Potassium Channel Kv1.1, Chain A"/>
    <property type="match status" value="1"/>
</dbReference>
<evidence type="ECO:0000256" key="2">
    <source>
        <dbReference type="ARBA" id="ARBA00022737"/>
    </source>
</evidence>
<dbReference type="OrthoDB" id="1022638at2759"/>
<dbReference type="PANTHER" id="PTHR24412:SF489">
    <property type="entry name" value="RING FINGER DOMAIN AND KELCH REPEAT-CONTAINING PROTEIN DDB_G0271372"/>
    <property type="match status" value="1"/>
</dbReference>
<name>A0A4C1XC23_EUMVA</name>
<comment type="caution">
    <text evidence="4">The sequence shown here is derived from an EMBL/GenBank/DDBJ whole genome shotgun (WGS) entry which is preliminary data.</text>
</comment>
<dbReference type="Pfam" id="PF01344">
    <property type="entry name" value="Kelch_1"/>
    <property type="match status" value="3"/>
</dbReference>
<protein>
    <submittedName>
        <fullName evidence="4">Kelch-like protein diablo</fullName>
    </submittedName>
</protein>
<dbReference type="AlphaFoldDB" id="A0A4C1XC23"/>
<keyword evidence="1" id="KW-0880">Kelch repeat</keyword>
<dbReference type="InterPro" id="IPR015915">
    <property type="entry name" value="Kelch-typ_b-propeller"/>
</dbReference>
<dbReference type="EMBL" id="BGZK01000814">
    <property type="protein sequence ID" value="GBP61451.1"/>
    <property type="molecule type" value="Genomic_DNA"/>
</dbReference>
<accession>A0A4C1XC23</accession>
<evidence type="ECO:0000313" key="4">
    <source>
        <dbReference type="EMBL" id="GBP61451.1"/>
    </source>
</evidence>
<feature type="domain" description="BACK" evidence="3">
    <location>
        <begin position="83"/>
        <end position="206"/>
    </location>
</feature>
<dbReference type="Gene3D" id="2.120.10.80">
    <property type="entry name" value="Kelch-type beta propeller"/>
    <property type="match status" value="1"/>
</dbReference>
<dbReference type="InterPro" id="IPR011333">
    <property type="entry name" value="SKP1/BTB/POZ_sf"/>
</dbReference>
<reference evidence="4 5" key="1">
    <citation type="journal article" date="2019" name="Commun. Biol.">
        <title>The bagworm genome reveals a unique fibroin gene that provides high tensile strength.</title>
        <authorList>
            <person name="Kono N."/>
            <person name="Nakamura H."/>
            <person name="Ohtoshi R."/>
            <person name="Tomita M."/>
            <person name="Numata K."/>
            <person name="Arakawa K."/>
        </authorList>
    </citation>
    <scope>NUCLEOTIDE SEQUENCE [LARGE SCALE GENOMIC DNA]</scope>
</reference>
<evidence type="ECO:0000259" key="3">
    <source>
        <dbReference type="SMART" id="SM00875"/>
    </source>
</evidence>
<evidence type="ECO:0000313" key="5">
    <source>
        <dbReference type="Proteomes" id="UP000299102"/>
    </source>
</evidence>
<organism evidence="4 5">
    <name type="scientific">Eumeta variegata</name>
    <name type="common">Bagworm moth</name>
    <name type="synonym">Eumeta japonica</name>
    <dbReference type="NCBI Taxonomy" id="151549"/>
    <lineage>
        <taxon>Eukaryota</taxon>
        <taxon>Metazoa</taxon>
        <taxon>Ecdysozoa</taxon>
        <taxon>Arthropoda</taxon>
        <taxon>Hexapoda</taxon>
        <taxon>Insecta</taxon>
        <taxon>Pterygota</taxon>
        <taxon>Neoptera</taxon>
        <taxon>Endopterygota</taxon>
        <taxon>Lepidoptera</taxon>
        <taxon>Glossata</taxon>
        <taxon>Ditrysia</taxon>
        <taxon>Tineoidea</taxon>
        <taxon>Psychidae</taxon>
        <taxon>Oiketicinae</taxon>
        <taxon>Eumeta</taxon>
    </lineage>
</organism>
<dbReference type="SMART" id="SM00612">
    <property type="entry name" value="Kelch"/>
    <property type="match status" value="4"/>
</dbReference>
<keyword evidence="2" id="KW-0677">Repeat</keyword>
<dbReference type="STRING" id="151549.A0A4C1XC23"/>
<dbReference type="Gene3D" id="1.25.40.420">
    <property type="match status" value="1"/>
</dbReference>
<sequence>MIANGVRTKSETDIETEIGTGYVSRRGLEIKSGTWDKLQKLVKPKNGGGKKDANESKSESCQKLPITHFCVHTGQTEICSSTVPYLVDAADMLQLKELSAGCSEYLKNQLHPSNVLDVIRKFKICSKKLEGCCKRDELLNMPFTIFMKLVSSDKLAIDEDDEVQVLHTALRWLDHHPASRKQHCMEILEQMRLRKVSQKVLNNTLANIRDPSIAENLKWFKVALTTLNREPRFDSRSYLYLVGGLQSQNGLRSAVKFDGKVWKQIESMNKTRNSPRLAAMGGLVYAVGGRIGIFTDLANGEVYDPRVSGRRPPPATNKWRMIAPMRKARDGFGLAAVNDKLYAFGGFQDSSIEVYHPEINEWFELGQMPEPRFRMNVVTYGGAVYLVGGQVAHEYMADILCYIPERAQWRRLRPLLADSNALSSVFSSSVVHGSSLYVVGRVNNKELLICYNLQTVSLVVDSVLI</sequence>
<dbReference type="InterPro" id="IPR006652">
    <property type="entry name" value="Kelch_1"/>
</dbReference>
<evidence type="ECO:0000256" key="1">
    <source>
        <dbReference type="ARBA" id="ARBA00022441"/>
    </source>
</evidence>
<dbReference type="Pfam" id="PF07707">
    <property type="entry name" value="BACK"/>
    <property type="match status" value="1"/>
</dbReference>
<dbReference type="SUPFAM" id="SSF117281">
    <property type="entry name" value="Kelch motif"/>
    <property type="match status" value="1"/>
</dbReference>
<dbReference type="Proteomes" id="UP000299102">
    <property type="component" value="Unassembled WGS sequence"/>
</dbReference>
<dbReference type="SMART" id="SM00875">
    <property type="entry name" value="BACK"/>
    <property type="match status" value="1"/>
</dbReference>